<protein>
    <submittedName>
        <fullName evidence="1">Uncharacterized protein</fullName>
    </submittedName>
</protein>
<evidence type="ECO:0000313" key="1">
    <source>
        <dbReference type="EMBL" id="NYS69656.1"/>
    </source>
</evidence>
<dbReference type="AlphaFoldDB" id="A0A853EPI5"/>
<reference evidence="1 2" key="1">
    <citation type="submission" date="2020-07" db="EMBL/GenBank/DDBJ databases">
        <title>MOT database genomes.</title>
        <authorList>
            <person name="Joseph S."/>
            <person name="Aduse-Opoku J."/>
            <person name="Hashim A."/>
            <person name="Wade W."/>
            <person name="Curtis M."/>
        </authorList>
    </citation>
    <scope>NUCLEOTIDE SEQUENCE [LARGE SCALE GENOMIC DNA]</scope>
    <source>
        <strain evidence="1 2">WMus004</strain>
    </source>
</reference>
<comment type="caution">
    <text evidence="1">The sequence shown here is derived from an EMBL/GenBank/DDBJ whole genome shotgun (WGS) entry which is preliminary data.</text>
</comment>
<dbReference type="EMBL" id="JACBXV010000127">
    <property type="protein sequence ID" value="NYS69656.1"/>
    <property type="molecule type" value="Genomic_DNA"/>
</dbReference>
<organism evidence="1 2">
    <name type="scientific">Actinomyces bowdenii</name>
    <dbReference type="NCBI Taxonomy" id="131109"/>
    <lineage>
        <taxon>Bacteria</taxon>
        <taxon>Bacillati</taxon>
        <taxon>Actinomycetota</taxon>
        <taxon>Actinomycetes</taxon>
        <taxon>Actinomycetales</taxon>
        <taxon>Actinomycetaceae</taxon>
        <taxon>Actinomyces</taxon>
    </lineage>
</organism>
<name>A0A853EPI5_9ACTO</name>
<sequence length="58" mass="6315">PVELDPYGPDVAPHHLVAPTSTDRAVRLARRAVAVARTEGTGPVLHRARQKVARRLRG</sequence>
<gene>
    <name evidence="1" type="ORF">HZZ05_09055</name>
</gene>
<dbReference type="Proteomes" id="UP000572528">
    <property type="component" value="Unassembled WGS sequence"/>
</dbReference>
<evidence type="ECO:0000313" key="2">
    <source>
        <dbReference type="Proteomes" id="UP000572528"/>
    </source>
</evidence>
<proteinExistence type="predicted"/>
<accession>A0A853EPI5</accession>
<feature type="non-terminal residue" evidence="1">
    <location>
        <position position="1"/>
    </location>
</feature>